<dbReference type="EMBL" id="CP044067">
    <property type="protein sequence ID" value="QET06026.1"/>
    <property type="molecule type" value="Genomic_DNA"/>
</dbReference>
<sequence>MTLAELQHDFRAWLVDASPDAADRVIGAGHPGLAVYQNNYRAQLVGCLEASYPKTRDRLGHAAFLHTAITHIDARPPHAWTLDAYADGFGDTLATLFPDNPDLEELAWIEHALSTAFVAADAAPLDAADLAALDWDHARLCLSPALRMRAVTTNAERVWHDATEAEMLPEPAALLVWRQDYTSCLRQVSMLEFEALTQLRRDGSFAALCDMLAERLGEDAGVAQAGAWLAGWIGSALIVTTPPEEEPSCP</sequence>
<dbReference type="RefSeq" id="WP_150376747.1">
    <property type="nucleotide sequence ID" value="NZ_CP044067.1"/>
</dbReference>
<name>A0A5P2HDC3_9BURK</name>
<dbReference type="Proteomes" id="UP000322822">
    <property type="component" value="Chromosome 2"/>
</dbReference>
<reference evidence="2 3" key="1">
    <citation type="submission" date="2019-09" db="EMBL/GenBank/DDBJ databases">
        <title>FDA dAtabase for Regulatory Grade micrObial Sequences (FDA-ARGOS): Supporting development and validation of Infectious Disease Dx tests.</title>
        <authorList>
            <person name="Sciortino C."/>
            <person name="Tallon L."/>
            <person name="Sadzewicz L."/>
            <person name="Vavikolanu K."/>
            <person name="Mehta A."/>
            <person name="Aluvathingal J."/>
            <person name="Nadendla S."/>
            <person name="Nandy P."/>
            <person name="Geyer C."/>
            <person name="Yan Y."/>
            <person name="Sichtig H."/>
        </authorList>
    </citation>
    <scope>NUCLEOTIDE SEQUENCE [LARGE SCALE GENOMIC DNA]</scope>
    <source>
        <strain evidence="2 3">FDAARGOS_664</strain>
    </source>
</reference>
<dbReference type="Pfam" id="PF09836">
    <property type="entry name" value="DUF2063"/>
    <property type="match status" value="1"/>
</dbReference>
<feature type="domain" description="Putative DNA-binding" evidence="1">
    <location>
        <begin position="5"/>
        <end position="91"/>
    </location>
</feature>
<proteinExistence type="predicted"/>
<evidence type="ECO:0000313" key="2">
    <source>
        <dbReference type="EMBL" id="QET06026.1"/>
    </source>
</evidence>
<dbReference type="OrthoDB" id="343356at2"/>
<gene>
    <name evidence="2" type="ORF">FOB72_29300</name>
</gene>
<dbReference type="AlphaFoldDB" id="A0A5P2HDC3"/>
<organism evidence="2 3">
    <name type="scientific">Cupriavidus pauculus</name>
    <dbReference type="NCBI Taxonomy" id="82633"/>
    <lineage>
        <taxon>Bacteria</taxon>
        <taxon>Pseudomonadati</taxon>
        <taxon>Pseudomonadota</taxon>
        <taxon>Betaproteobacteria</taxon>
        <taxon>Burkholderiales</taxon>
        <taxon>Burkholderiaceae</taxon>
        <taxon>Cupriavidus</taxon>
    </lineage>
</organism>
<protein>
    <submittedName>
        <fullName evidence="2">DUF2063 domain-containing protein</fullName>
    </submittedName>
</protein>
<evidence type="ECO:0000259" key="1">
    <source>
        <dbReference type="Pfam" id="PF09836"/>
    </source>
</evidence>
<evidence type="ECO:0000313" key="3">
    <source>
        <dbReference type="Proteomes" id="UP000322822"/>
    </source>
</evidence>
<dbReference type="InterPro" id="IPR018640">
    <property type="entry name" value="DUF2063"/>
</dbReference>
<accession>A0A5P2HDC3</accession>